<organism evidence="1 2">
    <name type="scientific">Penicillium roqueforti (strain FM164)</name>
    <dbReference type="NCBI Taxonomy" id="1365484"/>
    <lineage>
        <taxon>Eukaryota</taxon>
        <taxon>Fungi</taxon>
        <taxon>Dikarya</taxon>
        <taxon>Ascomycota</taxon>
        <taxon>Pezizomycotina</taxon>
        <taxon>Eurotiomycetes</taxon>
        <taxon>Eurotiomycetidae</taxon>
        <taxon>Eurotiales</taxon>
        <taxon>Aspergillaceae</taxon>
        <taxon>Penicillium</taxon>
    </lineage>
</organism>
<name>W6QQ61_PENRF</name>
<protein>
    <submittedName>
        <fullName evidence="1">Uncharacterized protein</fullName>
    </submittedName>
</protein>
<evidence type="ECO:0000313" key="1">
    <source>
        <dbReference type="EMBL" id="CDM38611.1"/>
    </source>
</evidence>
<dbReference type="Proteomes" id="UP000030686">
    <property type="component" value="Unassembled WGS sequence"/>
</dbReference>
<proteinExistence type="predicted"/>
<dbReference type="OMA" id="DHISWNN"/>
<gene>
    <name evidence="1" type="ORF">PROQFM164_S40g000001</name>
</gene>
<accession>W6QQ61</accession>
<dbReference type="OrthoDB" id="4360605at2759"/>
<reference evidence="1" key="1">
    <citation type="journal article" date="2014" name="Nat. Commun.">
        <title>Multiple recent horizontal transfers of a large genomic region in cheese making fungi.</title>
        <authorList>
            <person name="Cheeseman K."/>
            <person name="Ropars J."/>
            <person name="Renault P."/>
            <person name="Dupont J."/>
            <person name="Gouzy J."/>
            <person name="Branca A."/>
            <person name="Abraham A.L."/>
            <person name="Ceppi M."/>
            <person name="Conseiller E."/>
            <person name="Debuchy R."/>
            <person name="Malagnac F."/>
            <person name="Goarin A."/>
            <person name="Silar P."/>
            <person name="Lacoste S."/>
            <person name="Sallet E."/>
            <person name="Bensimon A."/>
            <person name="Giraud T."/>
            <person name="Brygoo Y."/>
        </authorList>
    </citation>
    <scope>NUCLEOTIDE SEQUENCE [LARGE SCALE GENOMIC DNA]</scope>
    <source>
        <strain evidence="1">FM164</strain>
    </source>
</reference>
<evidence type="ECO:0000313" key="2">
    <source>
        <dbReference type="Proteomes" id="UP000030686"/>
    </source>
</evidence>
<dbReference type="AlphaFoldDB" id="W6QQ61"/>
<dbReference type="EMBL" id="HG792054">
    <property type="protein sequence ID" value="CDM38611.1"/>
    <property type="molecule type" value="Genomic_DNA"/>
</dbReference>
<keyword evidence="2" id="KW-1185">Reference proteome</keyword>
<sequence>MARDKALVEKDRLEKELCQLQQESLNATMQDHISWNNIQPILHQTIEAFQSRIPELNFPGSGVIHGTWPGHDGPLGTSGYNTLPGFSASSGYPPIAQRTLAPTNQFGSLYEGKTIQGFRILLYRNRIVDFL</sequence>